<protein>
    <submittedName>
        <fullName evidence="1">Uncharacterized protein</fullName>
    </submittedName>
</protein>
<dbReference type="AlphaFoldDB" id="A0AAV5IY60"/>
<gene>
    <name evidence="1" type="ORF">SLEP1_g16849</name>
</gene>
<organism evidence="1 2">
    <name type="scientific">Rubroshorea leprosula</name>
    <dbReference type="NCBI Taxonomy" id="152421"/>
    <lineage>
        <taxon>Eukaryota</taxon>
        <taxon>Viridiplantae</taxon>
        <taxon>Streptophyta</taxon>
        <taxon>Embryophyta</taxon>
        <taxon>Tracheophyta</taxon>
        <taxon>Spermatophyta</taxon>
        <taxon>Magnoliopsida</taxon>
        <taxon>eudicotyledons</taxon>
        <taxon>Gunneridae</taxon>
        <taxon>Pentapetalae</taxon>
        <taxon>rosids</taxon>
        <taxon>malvids</taxon>
        <taxon>Malvales</taxon>
        <taxon>Dipterocarpaceae</taxon>
        <taxon>Rubroshorea</taxon>
    </lineage>
</organism>
<keyword evidence="2" id="KW-1185">Reference proteome</keyword>
<evidence type="ECO:0000313" key="1">
    <source>
        <dbReference type="EMBL" id="GKV04736.1"/>
    </source>
</evidence>
<accession>A0AAV5IY60</accession>
<sequence length="38" mass="4448">MISRFCARSSIDSSRPTIFVRFRSLKPFNIVKSCDLRI</sequence>
<evidence type="ECO:0000313" key="2">
    <source>
        <dbReference type="Proteomes" id="UP001054252"/>
    </source>
</evidence>
<reference evidence="1 2" key="1">
    <citation type="journal article" date="2021" name="Commun. Biol.">
        <title>The genome of Shorea leprosula (Dipterocarpaceae) highlights the ecological relevance of drought in aseasonal tropical rainforests.</title>
        <authorList>
            <person name="Ng K.K.S."/>
            <person name="Kobayashi M.J."/>
            <person name="Fawcett J.A."/>
            <person name="Hatakeyama M."/>
            <person name="Paape T."/>
            <person name="Ng C.H."/>
            <person name="Ang C.C."/>
            <person name="Tnah L.H."/>
            <person name="Lee C.T."/>
            <person name="Nishiyama T."/>
            <person name="Sese J."/>
            <person name="O'Brien M.J."/>
            <person name="Copetti D."/>
            <person name="Mohd Noor M.I."/>
            <person name="Ong R.C."/>
            <person name="Putra M."/>
            <person name="Sireger I.Z."/>
            <person name="Indrioko S."/>
            <person name="Kosugi Y."/>
            <person name="Izuno A."/>
            <person name="Isagi Y."/>
            <person name="Lee S.L."/>
            <person name="Shimizu K.K."/>
        </authorList>
    </citation>
    <scope>NUCLEOTIDE SEQUENCE [LARGE SCALE GENOMIC DNA]</scope>
    <source>
        <strain evidence="1">214</strain>
    </source>
</reference>
<dbReference type="EMBL" id="BPVZ01000022">
    <property type="protein sequence ID" value="GKV04736.1"/>
    <property type="molecule type" value="Genomic_DNA"/>
</dbReference>
<proteinExistence type="predicted"/>
<dbReference type="Proteomes" id="UP001054252">
    <property type="component" value="Unassembled WGS sequence"/>
</dbReference>
<name>A0AAV5IY60_9ROSI</name>
<comment type="caution">
    <text evidence="1">The sequence shown here is derived from an EMBL/GenBank/DDBJ whole genome shotgun (WGS) entry which is preliminary data.</text>
</comment>